<sequence length="147" mass="17155">MSWYIKTFTELSKEELYNILKERVNIFVVEQACPYPDIDDKDRTAYHLFKKEAGEIIAYSRIFKSGDYYAEASIGRVIVKAASRDRGLGRELLKQAITFVHQELKESAIKIQAQDYLRDFYGSFGFQPVSEVYLEDDIPHVDMLLKR</sequence>
<reference evidence="3" key="1">
    <citation type="submission" date="2016-10" db="EMBL/GenBank/DDBJ databases">
        <authorList>
            <person name="Varghese N."/>
            <person name="Submissions S."/>
        </authorList>
    </citation>
    <scope>NUCLEOTIDE SEQUENCE [LARGE SCALE GENOMIC DNA]</scope>
    <source>
        <strain evidence="3">SP</strain>
    </source>
</reference>
<protein>
    <submittedName>
        <fullName evidence="2">ElaA protein</fullName>
    </submittedName>
</protein>
<dbReference type="InterPro" id="IPR016181">
    <property type="entry name" value="Acyl_CoA_acyltransferase"/>
</dbReference>
<dbReference type="Gene3D" id="3.40.630.30">
    <property type="match status" value="1"/>
</dbReference>
<proteinExistence type="predicted"/>
<dbReference type="SUPFAM" id="SSF55729">
    <property type="entry name" value="Acyl-CoA N-acyltransferases (Nat)"/>
    <property type="match status" value="1"/>
</dbReference>
<gene>
    <name evidence="2" type="ORF">SAMN05421736_101293</name>
</gene>
<evidence type="ECO:0000313" key="3">
    <source>
        <dbReference type="Proteomes" id="UP000198935"/>
    </source>
</evidence>
<dbReference type="PROSITE" id="PS51186">
    <property type="entry name" value="GNAT"/>
    <property type="match status" value="1"/>
</dbReference>
<evidence type="ECO:0000259" key="1">
    <source>
        <dbReference type="PROSITE" id="PS51186"/>
    </source>
</evidence>
<feature type="domain" description="N-acetyltransferase" evidence="1">
    <location>
        <begin position="6"/>
        <end position="147"/>
    </location>
</feature>
<dbReference type="EMBL" id="FNPI01000001">
    <property type="protein sequence ID" value="SDY07086.1"/>
    <property type="molecule type" value="Genomic_DNA"/>
</dbReference>
<dbReference type="InterPro" id="IPR000182">
    <property type="entry name" value="GNAT_dom"/>
</dbReference>
<evidence type="ECO:0000313" key="2">
    <source>
        <dbReference type="EMBL" id="SDY07086.1"/>
    </source>
</evidence>
<dbReference type="OrthoDB" id="9796171at2"/>
<dbReference type="Proteomes" id="UP000198935">
    <property type="component" value="Unassembled WGS sequence"/>
</dbReference>
<organism evidence="2 3">
    <name type="scientific">Evansella caseinilytica</name>
    <dbReference type="NCBI Taxonomy" id="1503961"/>
    <lineage>
        <taxon>Bacteria</taxon>
        <taxon>Bacillati</taxon>
        <taxon>Bacillota</taxon>
        <taxon>Bacilli</taxon>
        <taxon>Bacillales</taxon>
        <taxon>Bacillaceae</taxon>
        <taxon>Evansella</taxon>
    </lineage>
</organism>
<name>A0A1H3GUU7_9BACI</name>
<dbReference type="STRING" id="1503961.SAMN05421736_101293"/>
<accession>A0A1H3GUU7</accession>
<dbReference type="CDD" id="cd04301">
    <property type="entry name" value="NAT_SF"/>
    <property type="match status" value="1"/>
</dbReference>
<dbReference type="AlphaFoldDB" id="A0A1H3GUU7"/>
<dbReference type="GO" id="GO:0016747">
    <property type="term" value="F:acyltransferase activity, transferring groups other than amino-acyl groups"/>
    <property type="evidence" value="ECO:0007669"/>
    <property type="project" value="InterPro"/>
</dbReference>
<dbReference type="Pfam" id="PF13673">
    <property type="entry name" value="Acetyltransf_10"/>
    <property type="match status" value="1"/>
</dbReference>
<keyword evidence="3" id="KW-1185">Reference proteome</keyword>